<dbReference type="Proteomes" id="UP001162164">
    <property type="component" value="Unassembled WGS sequence"/>
</dbReference>
<proteinExistence type="predicted"/>
<gene>
    <name evidence="2" type="ORF">NQ317_008140</name>
</gene>
<protein>
    <submittedName>
        <fullName evidence="2">Uncharacterized protein</fullName>
    </submittedName>
</protein>
<name>A0ABQ9JK19_9CUCU</name>
<keyword evidence="1" id="KW-0812">Transmembrane</keyword>
<keyword evidence="3" id="KW-1185">Reference proteome</keyword>
<comment type="caution">
    <text evidence="2">The sequence shown here is derived from an EMBL/GenBank/DDBJ whole genome shotgun (WGS) entry which is preliminary data.</text>
</comment>
<feature type="transmembrane region" description="Helical" evidence="1">
    <location>
        <begin position="6"/>
        <end position="25"/>
    </location>
</feature>
<accession>A0ABQ9JK19</accession>
<evidence type="ECO:0000313" key="3">
    <source>
        <dbReference type="Proteomes" id="UP001162164"/>
    </source>
</evidence>
<organism evidence="2 3">
    <name type="scientific">Molorchus minor</name>
    <dbReference type="NCBI Taxonomy" id="1323400"/>
    <lineage>
        <taxon>Eukaryota</taxon>
        <taxon>Metazoa</taxon>
        <taxon>Ecdysozoa</taxon>
        <taxon>Arthropoda</taxon>
        <taxon>Hexapoda</taxon>
        <taxon>Insecta</taxon>
        <taxon>Pterygota</taxon>
        <taxon>Neoptera</taxon>
        <taxon>Endopterygota</taxon>
        <taxon>Coleoptera</taxon>
        <taxon>Polyphaga</taxon>
        <taxon>Cucujiformia</taxon>
        <taxon>Chrysomeloidea</taxon>
        <taxon>Cerambycidae</taxon>
        <taxon>Lamiinae</taxon>
        <taxon>Monochamini</taxon>
        <taxon>Molorchus</taxon>
    </lineage>
</organism>
<sequence>MRLKRAVAIFGSLIVLLLIFIMYSAKDLTGFPNQKSSIAQDFEDNKWLHFEDRIKQLEADLNKHHNAVSEIKAAMRNMLQPSSSTHSLKNISVPSLYDLHKKFAVSEMMYDASCPFQINF</sequence>
<reference evidence="2" key="1">
    <citation type="journal article" date="2023" name="Insect Mol. Biol.">
        <title>Genome sequencing provides insights into the evolution of gene families encoding plant cell wall-degrading enzymes in longhorned beetles.</title>
        <authorList>
            <person name="Shin N.R."/>
            <person name="Okamura Y."/>
            <person name="Kirsch R."/>
            <person name="Pauchet Y."/>
        </authorList>
    </citation>
    <scope>NUCLEOTIDE SEQUENCE</scope>
    <source>
        <strain evidence="2">MMC_N1</strain>
    </source>
</reference>
<evidence type="ECO:0000256" key="1">
    <source>
        <dbReference type="SAM" id="Phobius"/>
    </source>
</evidence>
<evidence type="ECO:0000313" key="2">
    <source>
        <dbReference type="EMBL" id="KAJ8977949.1"/>
    </source>
</evidence>
<keyword evidence="1" id="KW-0472">Membrane</keyword>
<dbReference type="EMBL" id="JAPWTJ010000489">
    <property type="protein sequence ID" value="KAJ8977949.1"/>
    <property type="molecule type" value="Genomic_DNA"/>
</dbReference>
<keyword evidence="1" id="KW-1133">Transmembrane helix</keyword>